<organism evidence="5 6">
    <name type="scientific">Rhipicephalus microplus</name>
    <name type="common">Cattle tick</name>
    <name type="synonym">Boophilus microplus</name>
    <dbReference type="NCBI Taxonomy" id="6941"/>
    <lineage>
        <taxon>Eukaryota</taxon>
        <taxon>Metazoa</taxon>
        <taxon>Ecdysozoa</taxon>
        <taxon>Arthropoda</taxon>
        <taxon>Chelicerata</taxon>
        <taxon>Arachnida</taxon>
        <taxon>Acari</taxon>
        <taxon>Parasitiformes</taxon>
        <taxon>Ixodida</taxon>
        <taxon>Ixodoidea</taxon>
        <taxon>Ixodidae</taxon>
        <taxon>Rhipicephalinae</taxon>
        <taxon>Rhipicephalus</taxon>
        <taxon>Boophilus</taxon>
    </lineage>
</organism>
<keyword evidence="6" id="KW-1185">Reference proteome</keyword>
<dbReference type="InterPro" id="IPR013083">
    <property type="entry name" value="Znf_RING/FYVE/PHD"/>
</dbReference>
<proteinExistence type="predicted"/>
<evidence type="ECO:0000256" key="2">
    <source>
        <dbReference type="ARBA" id="ARBA00022833"/>
    </source>
</evidence>
<keyword evidence="1 3" id="KW-0479">Metal-binding</keyword>
<accession>A0A9J6EBL1</accession>
<keyword evidence="2" id="KW-0862">Zinc</keyword>
<dbReference type="AlphaFoldDB" id="A0A9J6EBL1"/>
<dbReference type="SUPFAM" id="SSF57850">
    <property type="entry name" value="RING/U-box"/>
    <property type="match status" value="1"/>
</dbReference>
<gene>
    <name evidence="5" type="ORF">HPB51_017233</name>
</gene>
<dbReference type="GO" id="GO:0008270">
    <property type="term" value="F:zinc ion binding"/>
    <property type="evidence" value="ECO:0007669"/>
    <property type="project" value="UniProtKB-KW"/>
</dbReference>
<name>A0A9J6EBL1_RHIMP</name>
<keyword evidence="1 3" id="KW-0863">Zinc-finger</keyword>
<reference evidence="5" key="1">
    <citation type="journal article" date="2020" name="Cell">
        <title>Large-Scale Comparative Analyses of Tick Genomes Elucidate Their Genetic Diversity and Vector Capacities.</title>
        <authorList>
            <consortium name="Tick Genome and Microbiome Consortium (TIGMIC)"/>
            <person name="Jia N."/>
            <person name="Wang J."/>
            <person name="Shi W."/>
            <person name="Du L."/>
            <person name="Sun Y."/>
            <person name="Zhan W."/>
            <person name="Jiang J.F."/>
            <person name="Wang Q."/>
            <person name="Zhang B."/>
            <person name="Ji P."/>
            <person name="Bell-Sakyi L."/>
            <person name="Cui X.M."/>
            <person name="Yuan T.T."/>
            <person name="Jiang B.G."/>
            <person name="Yang W.F."/>
            <person name="Lam T.T."/>
            <person name="Chang Q.C."/>
            <person name="Ding S.J."/>
            <person name="Wang X.J."/>
            <person name="Zhu J.G."/>
            <person name="Ruan X.D."/>
            <person name="Zhao L."/>
            <person name="Wei J.T."/>
            <person name="Ye R.Z."/>
            <person name="Que T.C."/>
            <person name="Du C.H."/>
            <person name="Zhou Y.H."/>
            <person name="Cheng J.X."/>
            <person name="Dai P.F."/>
            <person name="Guo W.B."/>
            <person name="Han X.H."/>
            <person name="Huang E.J."/>
            <person name="Li L.F."/>
            <person name="Wei W."/>
            <person name="Gao Y.C."/>
            <person name="Liu J.Z."/>
            <person name="Shao H.Z."/>
            <person name="Wang X."/>
            <person name="Wang C.C."/>
            <person name="Yang T.C."/>
            <person name="Huo Q.B."/>
            <person name="Li W."/>
            <person name="Chen H.Y."/>
            <person name="Chen S.E."/>
            <person name="Zhou L.G."/>
            <person name="Ni X.B."/>
            <person name="Tian J.H."/>
            <person name="Sheng Y."/>
            <person name="Liu T."/>
            <person name="Pan Y.S."/>
            <person name="Xia L.Y."/>
            <person name="Li J."/>
            <person name="Zhao F."/>
            <person name="Cao W.C."/>
        </authorList>
    </citation>
    <scope>NUCLEOTIDE SEQUENCE</scope>
    <source>
        <strain evidence="5">Rmic-2018</strain>
    </source>
</reference>
<evidence type="ECO:0000313" key="6">
    <source>
        <dbReference type="Proteomes" id="UP000821866"/>
    </source>
</evidence>
<reference evidence="5" key="2">
    <citation type="submission" date="2021-09" db="EMBL/GenBank/DDBJ databases">
        <authorList>
            <person name="Jia N."/>
            <person name="Wang J."/>
            <person name="Shi W."/>
            <person name="Du L."/>
            <person name="Sun Y."/>
            <person name="Zhan W."/>
            <person name="Jiang J."/>
            <person name="Wang Q."/>
            <person name="Zhang B."/>
            <person name="Ji P."/>
            <person name="Sakyi L.B."/>
            <person name="Cui X."/>
            <person name="Yuan T."/>
            <person name="Jiang B."/>
            <person name="Yang W."/>
            <person name="Lam T.T.-Y."/>
            <person name="Chang Q."/>
            <person name="Ding S."/>
            <person name="Wang X."/>
            <person name="Zhu J."/>
            <person name="Ruan X."/>
            <person name="Zhao L."/>
            <person name="Wei J."/>
            <person name="Que T."/>
            <person name="Du C."/>
            <person name="Cheng J."/>
            <person name="Dai P."/>
            <person name="Han X."/>
            <person name="Huang E."/>
            <person name="Gao Y."/>
            <person name="Liu J."/>
            <person name="Shao H."/>
            <person name="Ye R."/>
            <person name="Li L."/>
            <person name="Wei W."/>
            <person name="Wang X."/>
            <person name="Wang C."/>
            <person name="Huo Q."/>
            <person name="Li W."/>
            <person name="Guo W."/>
            <person name="Chen H."/>
            <person name="Chen S."/>
            <person name="Zhou L."/>
            <person name="Zhou L."/>
            <person name="Ni X."/>
            <person name="Tian J."/>
            <person name="Zhou Y."/>
            <person name="Sheng Y."/>
            <person name="Liu T."/>
            <person name="Pan Y."/>
            <person name="Xia L."/>
            <person name="Li J."/>
            <person name="Zhao F."/>
            <person name="Cao W."/>
        </authorList>
    </citation>
    <scope>NUCLEOTIDE SEQUENCE</scope>
    <source>
        <strain evidence="5">Rmic-2018</strain>
        <tissue evidence="5">Larvae</tissue>
    </source>
</reference>
<dbReference type="EMBL" id="JABSTU010000005">
    <property type="protein sequence ID" value="KAH8031461.1"/>
    <property type="molecule type" value="Genomic_DNA"/>
</dbReference>
<evidence type="ECO:0000259" key="4">
    <source>
        <dbReference type="PROSITE" id="PS50089"/>
    </source>
</evidence>
<dbReference type="Gene3D" id="3.30.40.10">
    <property type="entry name" value="Zinc/RING finger domain, C3HC4 (zinc finger)"/>
    <property type="match status" value="1"/>
</dbReference>
<dbReference type="CDD" id="cd16449">
    <property type="entry name" value="RING-HC"/>
    <property type="match status" value="1"/>
</dbReference>
<evidence type="ECO:0000313" key="5">
    <source>
        <dbReference type="EMBL" id="KAH8031461.1"/>
    </source>
</evidence>
<feature type="domain" description="RING-type" evidence="4">
    <location>
        <begin position="38"/>
        <end position="77"/>
    </location>
</feature>
<evidence type="ECO:0000256" key="1">
    <source>
        <dbReference type="ARBA" id="ARBA00022771"/>
    </source>
</evidence>
<dbReference type="VEuPathDB" id="VectorBase:LOC119164992"/>
<comment type="caution">
    <text evidence="5">The sequence shown here is derived from an EMBL/GenBank/DDBJ whole genome shotgun (WGS) entry which is preliminary data.</text>
</comment>
<dbReference type="PROSITE" id="PS50089">
    <property type="entry name" value="ZF_RING_2"/>
    <property type="match status" value="1"/>
</dbReference>
<dbReference type="InterPro" id="IPR001841">
    <property type="entry name" value="Znf_RING"/>
</dbReference>
<protein>
    <recommendedName>
        <fullName evidence="4">RING-type domain-containing protein</fullName>
    </recommendedName>
</protein>
<sequence length="253" mass="28142">MPDTARRGVYYRFSNHVVTGVNWRRTRLVDEIPSARVCCVCRTIPRRTVLLSCLHALCEDCHATNRQARSALCPLDQEPSEEDECVAVNFPSRKAESVKAGCSVSNASTTRNHSSSVSTELTTQSLNAAMEDLKTFLRDFQLDQLLPAIQSQMNELTEHVRNQEVLVGQDRPTDPSVRGALPGGWDSSPHTFFDTKPQILSTDEKCGFLGAAMCHDSIRASHPCFRCSLPTPCHQRRGLSKSDQRAIDVEKVV</sequence>
<dbReference type="Proteomes" id="UP000821866">
    <property type="component" value="Chromosome 3"/>
</dbReference>
<evidence type="ECO:0000256" key="3">
    <source>
        <dbReference type="PROSITE-ProRule" id="PRU00175"/>
    </source>
</evidence>